<dbReference type="OMA" id="CKIMESM"/>
<dbReference type="GO" id="GO:0003964">
    <property type="term" value="F:RNA-directed DNA polymerase activity"/>
    <property type="evidence" value="ECO:0007669"/>
    <property type="project" value="UniProtKB-KW"/>
</dbReference>
<gene>
    <name evidence="1" type="ORF">X975_26832</name>
</gene>
<keyword evidence="2" id="KW-1185">Reference proteome</keyword>
<keyword evidence="1" id="KW-0808">Transferase</keyword>
<sequence length="119" mass="13888">MHQWKRVLSQTRRSSPGLDGISYEILKHLYNSVTALLSLYNRVWKENIFPSAWKRAVVIPIPKPGKDPKDPSNYRPIALTSCMCKVFEKMLNTCQIYFLEKNHIISPYQLFSKRKNDCG</sequence>
<protein>
    <submittedName>
        <fullName evidence="1">Putative RNA-directed DNA polymerase from transposon X-element</fullName>
    </submittedName>
</protein>
<dbReference type="AlphaFoldDB" id="A0A087T556"/>
<dbReference type="STRING" id="407821.A0A087T556"/>
<keyword evidence="1" id="KW-0548">Nucleotidyltransferase</keyword>
<feature type="non-terminal residue" evidence="1">
    <location>
        <position position="119"/>
    </location>
</feature>
<evidence type="ECO:0000313" key="1">
    <source>
        <dbReference type="EMBL" id="KFM60245.1"/>
    </source>
</evidence>
<name>A0A087T556_STEMI</name>
<evidence type="ECO:0000313" key="2">
    <source>
        <dbReference type="Proteomes" id="UP000054359"/>
    </source>
</evidence>
<proteinExistence type="predicted"/>
<reference evidence="1 2" key="1">
    <citation type="submission" date="2013-11" db="EMBL/GenBank/DDBJ databases">
        <title>Genome sequencing of Stegodyphus mimosarum.</title>
        <authorList>
            <person name="Bechsgaard J."/>
        </authorList>
    </citation>
    <scope>NUCLEOTIDE SEQUENCE [LARGE SCALE GENOMIC DNA]</scope>
</reference>
<accession>A0A087T556</accession>
<organism evidence="1 2">
    <name type="scientific">Stegodyphus mimosarum</name>
    <name type="common">African social velvet spider</name>
    <dbReference type="NCBI Taxonomy" id="407821"/>
    <lineage>
        <taxon>Eukaryota</taxon>
        <taxon>Metazoa</taxon>
        <taxon>Ecdysozoa</taxon>
        <taxon>Arthropoda</taxon>
        <taxon>Chelicerata</taxon>
        <taxon>Arachnida</taxon>
        <taxon>Araneae</taxon>
        <taxon>Araneomorphae</taxon>
        <taxon>Entelegynae</taxon>
        <taxon>Eresoidea</taxon>
        <taxon>Eresidae</taxon>
        <taxon>Stegodyphus</taxon>
    </lineage>
</organism>
<keyword evidence="1" id="KW-0695">RNA-directed DNA polymerase</keyword>
<dbReference type="Proteomes" id="UP000054359">
    <property type="component" value="Unassembled WGS sequence"/>
</dbReference>
<dbReference type="EMBL" id="KK113455">
    <property type="protein sequence ID" value="KFM60245.1"/>
    <property type="molecule type" value="Genomic_DNA"/>
</dbReference>
<dbReference type="OrthoDB" id="6435567at2759"/>
<dbReference type="PANTHER" id="PTHR19446">
    <property type="entry name" value="REVERSE TRANSCRIPTASES"/>
    <property type="match status" value="1"/>
</dbReference>